<evidence type="ECO:0000313" key="14">
    <source>
        <dbReference type="Proteomes" id="UP000597762"/>
    </source>
</evidence>
<dbReference type="Pfam" id="PF07915">
    <property type="entry name" value="PRKCSH"/>
    <property type="match status" value="1"/>
</dbReference>
<keyword evidence="14" id="KW-1185">Reference proteome</keyword>
<evidence type="ECO:0000256" key="6">
    <source>
        <dbReference type="ARBA" id="ARBA00023157"/>
    </source>
</evidence>
<keyword evidence="3" id="KW-0732">Signal</keyword>
<evidence type="ECO:0000256" key="7">
    <source>
        <dbReference type="ARBA" id="ARBA00023180"/>
    </source>
</evidence>
<dbReference type="AlphaFoldDB" id="A0A812C1Z2"/>
<organism evidence="13 14">
    <name type="scientific">Acanthosepion pharaonis</name>
    <name type="common">Pharaoh cuttlefish</name>
    <name type="synonym">Sepia pharaonis</name>
    <dbReference type="NCBI Taxonomy" id="158019"/>
    <lineage>
        <taxon>Eukaryota</taxon>
        <taxon>Metazoa</taxon>
        <taxon>Spiralia</taxon>
        <taxon>Lophotrochozoa</taxon>
        <taxon>Mollusca</taxon>
        <taxon>Cephalopoda</taxon>
        <taxon>Coleoidea</taxon>
        <taxon>Decapodiformes</taxon>
        <taxon>Sepiida</taxon>
        <taxon>Sepiina</taxon>
        <taxon>Sepiidae</taxon>
        <taxon>Acanthosepion</taxon>
    </lineage>
</organism>
<dbReference type="GO" id="GO:0005788">
    <property type="term" value="C:endoplasmic reticulum lumen"/>
    <property type="evidence" value="ECO:0007669"/>
    <property type="project" value="UniProtKB-SubCell"/>
</dbReference>
<evidence type="ECO:0000256" key="4">
    <source>
        <dbReference type="ARBA" id="ARBA00022734"/>
    </source>
</evidence>
<protein>
    <recommendedName>
        <fullName evidence="10">Protein OS-9</fullName>
    </recommendedName>
</protein>
<dbReference type="SUPFAM" id="SSF50911">
    <property type="entry name" value="Mannose 6-phosphate receptor domain"/>
    <property type="match status" value="1"/>
</dbReference>
<dbReference type="EMBL" id="CAHIKZ030001194">
    <property type="protein sequence ID" value="CAE1255797.1"/>
    <property type="molecule type" value="Genomic_DNA"/>
</dbReference>
<dbReference type="GO" id="GO:0030968">
    <property type="term" value="P:endoplasmic reticulum unfolded protein response"/>
    <property type="evidence" value="ECO:0007669"/>
    <property type="project" value="InterPro"/>
</dbReference>
<evidence type="ECO:0000256" key="9">
    <source>
        <dbReference type="ARBA" id="ARBA00066177"/>
    </source>
</evidence>
<dbReference type="InterPro" id="IPR044865">
    <property type="entry name" value="MRH_dom"/>
</dbReference>
<evidence type="ECO:0000256" key="1">
    <source>
        <dbReference type="ARBA" id="ARBA00004319"/>
    </source>
</evidence>
<comment type="caution">
    <text evidence="13">The sequence shown here is derived from an EMBL/GenBank/DDBJ whole genome shotgun (WGS) entry which is preliminary data.</text>
</comment>
<dbReference type="Proteomes" id="UP000597762">
    <property type="component" value="Unassembled WGS sequence"/>
</dbReference>
<evidence type="ECO:0000259" key="12">
    <source>
        <dbReference type="PROSITE" id="PS51914"/>
    </source>
</evidence>
<comment type="function">
    <text evidence="8">Lectin component of the HRD1 complex, which functions in endoplasmic reticulum (ER) quality control and ER-associated degradation (ERAD). Specifically recognizes and binds improperly folded glycoproteins as well as hyperglycosylated proteins, retain them in the ER, and transfers them to the ubiquitination machinery and promote their degradation. Possible targets include TRPV4 as well as hyperglycosylated HSP90B1.</text>
</comment>
<evidence type="ECO:0000256" key="10">
    <source>
        <dbReference type="ARBA" id="ARBA00069647"/>
    </source>
</evidence>
<gene>
    <name evidence="13" type="ORF">SPHA_29829</name>
</gene>
<evidence type="ECO:0000256" key="8">
    <source>
        <dbReference type="ARBA" id="ARBA00053710"/>
    </source>
</evidence>
<name>A0A812C1Z2_ACAPH</name>
<comment type="similarity">
    <text evidence="2">Belongs to the OS-9 family.</text>
</comment>
<dbReference type="Gene3D" id="2.70.130.10">
    <property type="entry name" value="Mannose-6-phosphate receptor binding domain"/>
    <property type="match status" value="1"/>
</dbReference>
<accession>A0A812C1Z2</accession>
<dbReference type="InterPro" id="IPR009011">
    <property type="entry name" value="Man6P_isomerase_rcpt-bd_dom_sf"/>
</dbReference>
<keyword evidence="5" id="KW-0256">Endoplasmic reticulum</keyword>
<feature type="compositionally biased region" description="Low complexity" evidence="11">
    <location>
        <begin position="533"/>
        <end position="551"/>
    </location>
</feature>
<feature type="domain" description="MRH" evidence="12">
    <location>
        <begin position="134"/>
        <end position="256"/>
    </location>
</feature>
<evidence type="ECO:0000313" key="13">
    <source>
        <dbReference type="EMBL" id="CAE1255797.1"/>
    </source>
</evidence>
<keyword evidence="7" id="KW-0325">Glycoprotein</keyword>
<feature type="region of interest" description="Disordered" evidence="11">
    <location>
        <begin position="368"/>
        <end position="393"/>
    </location>
</feature>
<evidence type="ECO:0000256" key="5">
    <source>
        <dbReference type="ARBA" id="ARBA00022824"/>
    </source>
</evidence>
<dbReference type="InterPro" id="IPR045149">
    <property type="entry name" value="OS-9-like"/>
</dbReference>
<dbReference type="PROSITE" id="PS51914">
    <property type="entry name" value="MRH"/>
    <property type="match status" value="1"/>
</dbReference>
<evidence type="ECO:0000256" key="11">
    <source>
        <dbReference type="SAM" id="MobiDB-lite"/>
    </source>
</evidence>
<feature type="region of interest" description="Disordered" evidence="11">
    <location>
        <begin position="530"/>
        <end position="579"/>
    </location>
</feature>
<feature type="compositionally biased region" description="Basic and acidic residues" evidence="11">
    <location>
        <begin position="377"/>
        <end position="393"/>
    </location>
</feature>
<evidence type="ECO:0000256" key="3">
    <source>
        <dbReference type="ARBA" id="ARBA00022729"/>
    </source>
</evidence>
<sequence length="719" mass="81597">MRVESSFVHPHLISSIHFRIKTKAVSYPQNHVLPLKSPFYNKQNRHTVMCIARVTAFLDIDEINSVHYGIEILKEPILLPKESIPQSVQLKSKFGQQYQCSFPDHNEQEKLNEEVEKVAMEAGIPELLRPLGKRPCLFKTKDWWSYEFCYGRYIRQYHMEDQKPVGDIIYLGYFESEYNWENTTEEEITLRKKHEQNRYHSQRYVNGTKCDLNGEGRKTEVRFMCEEGNGDFISQIDEPETCVYVLTVYTATICHHPYLKAPTPSKPISITCNPVLAQEQYDAYLEHIQSEGKQKKMEKEKLLEAENTELPGNEKELTSVDLSKSLKIHLTSSPEEATAVFKGMLSSGLSSSPDKSFGKSLFTDDDSVVNDQSRVSPSDRGDVKESSYEDETDNVKTLEDLGTESSIITTETSKAFPTKNEVDFQKDIIDDNDDEFSGNLNKEIAEAKEHFVSTKEKLQSVLQAQFKDLVTEAADVLLEDQPEQRVNQLAATKKLANTLKLLNKLEKTEKELKIVDKAIEEHKKIFEKSKLTSDQMSTSSPSSGKTSQSDDNSSEDEQEKEEKNSVTMQNSDEKNLPLKEAETRIKVRVTKIKSGGVANVEKELPTKERQKLEQSVKEGLEKAGLESIGDKIQVSIITAGYYDSDDDSLKVLSDEDTAAFKNMIVAILGGNDDATKEIERYKQSSLFLVSIFASAHPEGTSELRWKIFHPGKSIIENDI</sequence>
<dbReference type="PANTHER" id="PTHR15414">
    <property type="entry name" value="OS-9-RELATED"/>
    <property type="match status" value="1"/>
</dbReference>
<proteinExistence type="inferred from homology"/>
<dbReference type="InterPro" id="IPR012913">
    <property type="entry name" value="OS9-like_dom"/>
</dbReference>
<reference evidence="13" key="1">
    <citation type="submission" date="2021-01" db="EMBL/GenBank/DDBJ databases">
        <authorList>
            <person name="Li R."/>
            <person name="Bekaert M."/>
        </authorList>
    </citation>
    <scope>NUCLEOTIDE SEQUENCE</scope>
    <source>
        <strain evidence="13">Farmed</strain>
    </source>
</reference>
<dbReference type="PANTHER" id="PTHR15414:SF5">
    <property type="entry name" value="PROTEIN OS-9"/>
    <property type="match status" value="1"/>
</dbReference>
<comment type="subunit">
    <text evidence="9">Component of the HRD1 complex, which comprises at least SYNV1/HRD1, DERL1/2, FAM8A1, HERPUD1/HERP, OS9, SEL1L and UBE2J1. FAM8A1 is stabilized by interaction with SYNV1, which prevents its proteasomal degradation. OS9 and UBE2J1 recruitment to the complex may be mediated by SEL1L. Through this complex, may interact with ERLEC1 and HSPA5. Interacts (via C-terminus) with CPNE6 (via second C2 domain); this interaction occurs in a calcium-dependent manner in vitro. Interacts with CREB3.</text>
</comment>
<dbReference type="GO" id="GO:0030970">
    <property type="term" value="P:retrograde protein transport, ER to cytosol"/>
    <property type="evidence" value="ECO:0007669"/>
    <property type="project" value="TreeGrafter"/>
</dbReference>
<dbReference type="OrthoDB" id="448954at2759"/>
<evidence type="ECO:0000256" key="2">
    <source>
        <dbReference type="ARBA" id="ARBA00009918"/>
    </source>
</evidence>
<keyword evidence="6" id="KW-1015">Disulfide bond</keyword>
<dbReference type="GO" id="GO:0030246">
    <property type="term" value="F:carbohydrate binding"/>
    <property type="evidence" value="ECO:0007669"/>
    <property type="project" value="UniProtKB-KW"/>
</dbReference>
<comment type="subcellular location">
    <subcellularLocation>
        <location evidence="1">Endoplasmic reticulum lumen</location>
    </subcellularLocation>
</comment>
<keyword evidence="4" id="KW-0430">Lectin</keyword>
<dbReference type="FunFam" id="2.70.130.10:FF:000002">
    <property type="entry name" value="protein OS-9 isoform X1"/>
    <property type="match status" value="1"/>
</dbReference>